<dbReference type="Gene3D" id="3.40.50.300">
    <property type="entry name" value="P-loop containing nucleotide triphosphate hydrolases"/>
    <property type="match status" value="1"/>
</dbReference>
<dbReference type="GO" id="GO:0012505">
    <property type="term" value="C:endomembrane system"/>
    <property type="evidence" value="ECO:0007669"/>
    <property type="project" value="UniProtKB-SubCell"/>
</dbReference>
<evidence type="ECO:0000256" key="4">
    <source>
        <dbReference type="ARBA" id="ARBA00023136"/>
    </source>
</evidence>
<keyword evidence="3" id="KW-0342">GTP-binding</keyword>
<dbReference type="AlphaFoldDB" id="A0A1J4KW22"/>
<comment type="caution">
    <text evidence="6">The sequence shown here is derived from an EMBL/GenBank/DDBJ whole genome shotgun (WGS) entry which is preliminary data.</text>
</comment>
<dbReference type="VEuPathDB" id="TrichDB:TRFO_02842"/>
<gene>
    <name evidence="6" type="primary">RABD1</name>
    <name evidence="6" type="ORF">TRFO_02842</name>
</gene>
<dbReference type="PROSITE" id="PS51420">
    <property type="entry name" value="RHO"/>
    <property type="match status" value="1"/>
</dbReference>
<dbReference type="PANTHER" id="PTHR47977">
    <property type="entry name" value="RAS-RELATED PROTEIN RAB"/>
    <property type="match status" value="1"/>
</dbReference>
<dbReference type="InterPro" id="IPR050227">
    <property type="entry name" value="Rab"/>
</dbReference>
<sequence>MICFIVCFFFLTSEVLIIGDSAVGKSCLLIQFADQTFSDNYVSTIGVDFKIRTIESGGRQVKLQIWDTAGQERFQSITANYYHGSHAIAVVYDITNRQSFENVRKWLTEVDKLANPLVCKLIVGNKADLEDKRVVSRSEGQNLADGFGIPFIETSAKTAYNVKDMFNQMCLAISSRQGNNRPNNTTKIPDWSNRQTRQVNGNGGLCSC</sequence>
<dbReference type="GeneID" id="94825646"/>
<proteinExistence type="predicted"/>
<organism evidence="6 7">
    <name type="scientific">Tritrichomonas foetus</name>
    <dbReference type="NCBI Taxonomy" id="1144522"/>
    <lineage>
        <taxon>Eukaryota</taxon>
        <taxon>Metamonada</taxon>
        <taxon>Parabasalia</taxon>
        <taxon>Tritrichomonadida</taxon>
        <taxon>Tritrichomonadidae</taxon>
        <taxon>Tritrichomonas</taxon>
    </lineage>
</organism>
<dbReference type="SMART" id="SM00175">
    <property type="entry name" value="RAB"/>
    <property type="match status" value="1"/>
</dbReference>
<feature type="chain" id="PRO_5013357602" evidence="5">
    <location>
        <begin position="18"/>
        <end position="208"/>
    </location>
</feature>
<keyword evidence="5" id="KW-0732">Signal</keyword>
<keyword evidence="4" id="KW-0472">Membrane</keyword>
<dbReference type="PROSITE" id="PS51421">
    <property type="entry name" value="RAS"/>
    <property type="match status" value="1"/>
</dbReference>
<feature type="signal peptide" evidence="5">
    <location>
        <begin position="1"/>
        <end position="17"/>
    </location>
</feature>
<dbReference type="InterPro" id="IPR001806">
    <property type="entry name" value="Small_GTPase"/>
</dbReference>
<dbReference type="SUPFAM" id="SSF52540">
    <property type="entry name" value="P-loop containing nucleoside triphosphate hydrolases"/>
    <property type="match status" value="1"/>
</dbReference>
<keyword evidence="7" id="KW-1185">Reference proteome</keyword>
<name>A0A1J4KW22_9EUKA</name>
<protein>
    <submittedName>
        <fullName evidence="6">Ras-related protein RABD1</fullName>
    </submittedName>
</protein>
<dbReference type="OrthoDB" id="9989112at2759"/>
<dbReference type="PROSITE" id="PS51419">
    <property type="entry name" value="RAB"/>
    <property type="match status" value="1"/>
</dbReference>
<dbReference type="GO" id="GO:0003924">
    <property type="term" value="F:GTPase activity"/>
    <property type="evidence" value="ECO:0007669"/>
    <property type="project" value="InterPro"/>
</dbReference>
<evidence type="ECO:0000256" key="3">
    <source>
        <dbReference type="ARBA" id="ARBA00023134"/>
    </source>
</evidence>
<dbReference type="SMART" id="SM00173">
    <property type="entry name" value="RAS"/>
    <property type="match status" value="1"/>
</dbReference>
<dbReference type="Proteomes" id="UP000179807">
    <property type="component" value="Unassembled WGS sequence"/>
</dbReference>
<dbReference type="RefSeq" id="XP_068368657.1">
    <property type="nucleotide sequence ID" value="XM_068490942.1"/>
</dbReference>
<evidence type="ECO:0000256" key="2">
    <source>
        <dbReference type="ARBA" id="ARBA00022741"/>
    </source>
</evidence>
<evidence type="ECO:0000256" key="1">
    <source>
        <dbReference type="ARBA" id="ARBA00004308"/>
    </source>
</evidence>
<evidence type="ECO:0000256" key="5">
    <source>
        <dbReference type="SAM" id="SignalP"/>
    </source>
</evidence>
<evidence type="ECO:0000313" key="6">
    <source>
        <dbReference type="EMBL" id="OHT15521.1"/>
    </source>
</evidence>
<dbReference type="PRINTS" id="PR00449">
    <property type="entry name" value="RASTRNSFRMNG"/>
</dbReference>
<evidence type="ECO:0000313" key="7">
    <source>
        <dbReference type="Proteomes" id="UP000179807"/>
    </source>
</evidence>
<reference evidence="6" key="1">
    <citation type="submission" date="2016-10" db="EMBL/GenBank/DDBJ databases">
        <authorList>
            <person name="Benchimol M."/>
            <person name="Almeida L.G."/>
            <person name="Vasconcelos A.T."/>
            <person name="Perreira-Neves A."/>
            <person name="Rosa I.A."/>
            <person name="Tasca T."/>
            <person name="Bogo M.R."/>
            <person name="de Souza W."/>
        </authorList>
    </citation>
    <scope>NUCLEOTIDE SEQUENCE [LARGE SCALE GENOMIC DNA]</scope>
    <source>
        <strain evidence="6">K</strain>
    </source>
</reference>
<keyword evidence="2" id="KW-0547">Nucleotide-binding</keyword>
<dbReference type="EMBL" id="MLAK01000217">
    <property type="protein sequence ID" value="OHT15521.1"/>
    <property type="molecule type" value="Genomic_DNA"/>
</dbReference>
<dbReference type="GO" id="GO:0005525">
    <property type="term" value="F:GTP binding"/>
    <property type="evidence" value="ECO:0007669"/>
    <property type="project" value="UniProtKB-KW"/>
</dbReference>
<dbReference type="Pfam" id="PF00071">
    <property type="entry name" value="Ras"/>
    <property type="match status" value="1"/>
</dbReference>
<dbReference type="FunFam" id="3.40.50.300:FF:000586">
    <property type="entry name" value="Rab family GTPase"/>
    <property type="match status" value="1"/>
</dbReference>
<dbReference type="InterPro" id="IPR027417">
    <property type="entry name" value="P-loop_NTPase"/>
</dbReference>
<dbReference type="InterPro" id="IPR005225">
    <property type="entry name" value="Small_GTP-bd"/>
</dbReference>
<accession>A0A1J4KW22</accession>
<comment type="subcellular location">
    <subcellularLocation>
        <location evidence="1">Endomembrane system</location>
    </subcellularLocation>
</comment>
<dbReference type="NCBIfam" id="TIGR00231">
    <property type="entry name" value="small_GTP"/>
    <property type="match status" value="1"/>
</dbReference>
<dbReference type="SMART" id="SM00176">
    <property type="entry name" value="RAN"/>
    <property type="match status" value="1"/>
</dbReference>
<dbReference type="SMART" id="SM00174">
    <property type="entry name" value="RHO"/>
    <property type="match status" value="1"/>
</dbReference>